<evidence type="ECO:0000313" key="3">
    <source>
        <dbReference type="RefSeq" id="XP_072593721.1"/>
    </source>
</evidence>
<proteinExistence type="predicted"/>
<evidence type="ECO:0000313" key="2">
    <source>
        <dbReference type="Proteomes" id="UP001652641"/>
    </source>
</evidence>
<feature type="region of interest" description="Disordered" evidence="1">
    <location>
        <begin position="115"/>
        <end position="267"/>
    </location>
</feature>
<feature type="compositionally biased region" description="Pro residues" evidence="1">
    <location>
        <begin position="202"/>
        <end position="247"/>
    </location>
</feature>
<reference evidence="3" key="1">
    <citation type="submission" date="2025-08" db="UniProtKB">
        <authorList>
            <consortium name="RefSeq"/>
        </authorList>
    </citation>
    <scope>IDENTIFICATION</scope>
    <source>
        <tissue evidence="3">Cell line</tissue>
    </source>
</reference>
<gene>
    <name evidence="3" type="primary">LOC112920558</name>
</gene>
<feature type="compositionally biased region" description="Pro residues" evidence="1">
    <location>
        <begin position="147"/>
        <end position="161"/>
    </location>
</feature>
<feature type="compositionally biased region" description="Pro residues" evidence="1">
    <location>
        <begin position="181"/>
        <end position="193"/>
    </location>
</feature>
<feature type="compositionally biased region" description="Low complexity" evidence="1">
    <location>
        <begin position="135"/>
        <end position="146"/>
    </location>
</feature>
<evidence type="ECO:0000256" key="1">
    <source>
        <dbReference type="SAM" id="MobiDB-lite"/>
    </source>
</evidence>
<dbReference type="RefSeq" id="XP_072593721.1">
    <property type="nucleotide sequence ID" value="XM_072737620.1"/>
</dbReference>
<dbReference type="Proteomes" id="UP001652641">
    <property type="component" value="Chromosome 14"/>
</dbReference>
<protein>
    <submittedName>
        <fullName evidence="3">Uncharacterized protein isoform X1</fullName>
    </submittedName>
</protein>
<sequence length="356" mass="37491">MAPSKCPSGLGAYRWRPANVLRPKASAARPESLEPGWQPRTTSRPPSAPDVITPRRPPVAGETAGGAPGVGRARVRVRIPGGGEHAGSAAPAGPGADPWLRAWAAPAEGLHRGLRVVGGLGPAPLPSRPPPPHTPLQTPAPHTPVQTPAPRPLRPPSIPPHPRPHTPVQTPAPHTPDPRPLRPPSRPPHPRPQTPVQTPLQTPAPRPLRPPSRPPHPRPQTPLQTPPPTPPSRPQTPGSPPPPPPPSSCVQPLPLGSSVHRPGLPASSGQLSPFLRVQVGQLRIPGLITNGSLPEHKGSSVRAAKGMLASSKCLLMLASILQPLIIYKITPVVHLTPLTGLFPGSWRNKYPRPFAK</sequence>
<keyword evidence="2" id="KW-1185">Reference proteome</keyword>
<organism evidence="2 3">
    <name type="scientific">Vulpes vulpes</name>
    <name type="common">Red fox</name>
    <dbReference type="NCBI Taxonomy" id="9627"/>
    <lineage>
        <taxon>Eukaryota</taxon>
        <taxon>Metazoa</taxon>
        <taxon>Chordata</taxon>
        <taxon>Craniata</taxon>
        <taxon>Vertebrata</taxon>
        <taxon>Euteleostomi</taxon>
        <taxon>Mammalia</taxon>
        <taxon>Eutheria</taxon>
        <taxon>Laurasiatheria</taxon>
        <taxon>Carnivora</taxon>
        <taxon>Caniformia</taxon>
        <taxon>Canidae</taxon>
        <taxon>Vulpes</taxon>
    </lineage>
</organism>
<feature type="region of interest" description="Disordered" evidence="1">
    <location>
        <begin position="1"/>
        <end position="99"/>
    </location>
</feature>
<feature type="compositionally biased region" description="Low complexity" evidence="1">
    <location>
        <begin position="86"/>
        <end position="98"/>
    </location>
</feature>
<name>A0ABM4YTU5_VULVU</name>
<dbReference type="GeneID" id="112920558"/>
<accession>A0ABM4YTU5</accession>
<dbReference type="PRINTS" id="PR01217">
    <property type="entry name" value="PRICHEXTENSN"/>
</dbReference>
<feature type="compositionally biased region" description="Pro residues" evidence="1">
    <location>
        <begin position="123"/>
        <end position="134"/>
    </location>
</feature>